<organism evidence="3 4">
    <name type="scientific">Saccharopolyspora halophila</name>
    <dbReference type="NCBI Taxonomy" id="405551"/>
    <lineage>
        <taxon>Bacteria</taxon>
        <taxon>Bacillati</taxon>
        <taxon>Actinomycetota</taxon>
        <taxon>Actinomycetes</taxon>
        <taxon>Pseudonocardiales</taxon>
        <taxon>Pseudonocardiaceae</taxon>
        <taxon>Saccharopolyspora</taxon>
    </lineage>
</organism>
<protein>
    <submittedName>
        <fullName evidence="3">Siderophore-interacting protein</fullName>
    </submittedName>
</protein>
<dbReference type="InterPro" id="IPR039261">
    <property type="entry name" value="FNR_nucleotide-bd"/>
</dbReference>
<dbReference type="PROSITE" id="PS51384">
    <property type="entry name" value="FAD_FR"/>
    <property type="match status" value="1"/>
</dbReference>
<dbReference type="CDD" id="cd06193">
    <property type="entry name" value="siderophore_interacting"/>
    <property type="match status" value="1"/>
</dbReference>
<dbReference type="InterPro" id="IPR013113">
    <property type="entry name" value="SIP_FAD-bd"/>
</dbReference>
<evidence type="ECO:0000313" key="3">
    <source>
        <dbReference type="EMBL" id="GAA2354169.1"/>
    </source>
</evidence>
<name>A0ABP5TMW0_9PSEU</name>
<comment type="caution">
    <text evidence="3">The sequence shown here is derived from an EMBL/GenBank/DDBJ whole genome shotgun (WGS) entry which is preliminary data.</text>
</comment>
<reference evidence="4" key="1">
    <citation type="journal article" date="2019" name="Int. J. Syst. Evol. Microbiol.">
        <title>The Global Catalogue of Microorganisms (GCM) 10K type strain sequencing project: providing services to taxonomists for standard genome sequencing and annotation.</title>
        <authorList>
            <consortium name="The Broad Institute Genomics Platform"/>
            <consortium name="The Broad Institute Genome Sequencing Center for Infectious Disease"/>
            <person name="Wu L."/>
            <person name="Ma J."/>
        </authorList>
    </citation>
    <scope>NUCLEOTIDE SEQUENCE [LARGE SCALE GENOMIC DNA]</scope>
    <source>
        <strain evidence="4">JCM 16221</strain>
    </source>
</reference>
<dbReference type="Pfam" id="PF04954">
    <property type="entry name" value="SIP"/>
    <property type="match status" value="1"/>
</dbReference>
<evidence type="ECO:0000313" key="4">
    <source>
        <dbReference type="Proteomes" id="UP001501218"/>
    </source>
</evidence>
<keyword evidence="4" id="KW-1185">Reference proteome</keyword>
<sequence>MRRVVLTGDDLEPEFPFPARAATDHVKLAVPDPSTGEIPLPGPGEKPTGLRDYTIRHFDADARELTLDFVTHEHGAVGRWAAAAEPGSKLGVLGPRGSQIFPANCAEYLLVADETALPAAERFLEELPSTTTVRVVAIARGAPRELGGGREAQITWLPEIDGTGLVKTVAELPLAANCFVFGAGEAAMMAPLRRHLRDERGLPPERMSVRGYWKLGTAGNPPAEE</sequence>
<evidence type="ECO:0000256" key="1">
    <source>
        <dbReference type="SAM" id="MobiDB-lite"/>
    </source>
</evidence>
<dbReference type="InterPro" id="IPR017927">
    <property type="entry name" value="FAD-bd_FR_type"/>
</dbReference>
<dbReference type="SUPFAM" id="SSF63380">
    <property type="entry name" value="Riboflavin synthase domain-like"/>
    <property type="match status" value="1"/>
</dbReference>
<gene>
    <name evidence="3" type="ORF">GCM10009854_35290</name>
</gene>
<dbReference type="EMBL" id="BAAARA010000010">
    <property type="protein sequence ID" value="GAA2354169.1"/>
    <property type="molecule type" value="Genomic_DNA"/>
</dbReference>
<dbReference type="InterPro" id="IPR039374">
    <property type="entry name" value="SIP_fam"/>
</dbReference>
<accession>A0ABP5TMW0</accession>
<evidence type="ECO:0000259" key="2">
    <source>
        <dbReference type="PROSITE" id="PS51384"/>
    </source>
</evidence>
<dbReference type="Proteomes" id="UP001501218">
    <property type="component" value="Unassembled WGS sequence"/>
</dbReference>
<dbReference type="PANTHER" id="PTHR30157">
    <property type="entry name" value="FERRIC REDUCTASE, NADPH-DEPENDENT"/>
    <property type="match status" value="1"/>
</dbReference>
<dbReference type="Pfam" id="PF08021">
    <property type="entry name" value="FAD_binding_9"/>
    <property type="match status" value="1"/>
</dbReference>
<dbReference type="InterPro" id="IPR017938">
    <property type="entry name" value="Riboflavin_synthase-like_b-brl"/>
</dbReference>
<dbReference type="PANTHER" id="PTHR30157:SF0">
    <property type="entry name" value="NADPH-DEPENDENT FERRIC-CHELATE REDUCTASE"/>
    <property type="match status" value="1"/>
</dbReference>
<feature type="region of interest" description="Disordered" evidence="1">
    <location>
        <begin position="30"/>
        <end position="49"/>
    </location>
</feature>
<feature type="domain" description="FAD-binding FR-type" evidence="2">
    <location>
        <begin position="1"/>
        <end position="102"/>
    </location>
</feature>
<dbReference type="InterPro" id="IPR007037">
    <property type="entry name" value="SIP_rossman_dom"/>
</dbReference>
<dbReference type="Gene3D" id="3.40.50.80">
    <property type="entry name" value="Nucleotide-binding domain of ferredoxin-NADP reductase (FNR) module"/>
    <property type="match status" value="1"/>
</dbReference>
<dbReference type="Gene3D" id="2.40.30.10">
    <property type="entry name" value="Translation factors"/>
    <property type="match status" value="1"/>
</dbReference>
<proteinExistence type="predicted"/>